<dbReference type="STRING" id="1300341.I595_1439"/>
<dbReference type="PANTHER" id="PTHR31157">
    <property type="entry name" value="SCP DOMAIN-CONTAINING PROTEIN"/>
    <property type="match status" value="1"/>
</dbReference>
<accession>A0A0N8H4C8</accession>
<keyword evidence="4" id="KW-1185">Reference proteome</keyword>
<dbReference type="AlphaFoldDB" id="A0A0N8H4C8"/>
<dbReference type="Proteomes" id="UP000050280">
    <property type="component" value="Unassembled WGS sequence"/>
</dbReference>
<dbReference type="EMBL" id="LDJX01000002">
    <property type="protein sequence ID" value="KPM33012.1"/>
    <property type="molecule type" value="Genomic_DNA"/>
</dbReference>
<dbReference type="InterPro" id="IPR014044">
    <property type="entry name" value="CAP_dom"/>
</dbReference>
<feature type="domain" description="SCP" evidence="2">
    <location>
        <begin position="47"/>
        <end position="157"/>
    </location>
</feature>
<evidence type="ECO:0000256" key="1">
    <source>
        <dbReference type="SAM" id="SignalP"/>
    </source>
</evidence>
<dbReference type="Gene3D" id="3.40.33.10">
    <property type="entry name" value="CAP"/>
    <property type="match status" value="1"/>
</dbReference>
<proteinExistence type="predicted"/>
<sequence length="160" mass="17605">MKKAVSLLKLTVVAMLLCTACSQESVGELSTIESISVPEFEAQLLVKVNEHRASLGLSPLQNNAAAYQEASSHNDYMIGRGNISHDNFEQRASRIVLETFAKEVGENVAWNHATVNLALEGWLKSPPHKSTLEGAYTHTAISIKKDSNGTLYYTQIFIQQ</sequence>
<reference evidence="3 4" key="1">
    <citation type="submission" date="2015-09" db="EMBL/GenBank/DDBJ databases">
        <title>Genome sequence of the marine flavobacterium Croceitalea dokdonensis DOKDO 023 that contains proton- and sodium-pumping rhodopsins.</title>
        <authorList>
            <person name="Kwon S.-K."/>
            <person name="Lee H.K."/>
            <person name="Kwak M.-J."/>
            <person name="Kim J.F."/>
        </authorList>
    </citation>
    <scope>NUCLEOTIDE SEQUENCE [LARGE SCALE GENOMIC DNA]</scope>
    <source>
        <strain evidence="3 4">DOKDO 023</strain>
    </source>
</reference>
<feature type="chain" id="PRO_5006026125" evidence="1">
    <location>
        <begin position="26"/>
        <end position="160"/>
    </location>
</feature>
<keyword evidence="1" id="KW-0732">Signal</keyword>
<protein>
    <submittedName>
        <fullName evidence="3">SCP-like extracellular protein</fullName>
    </submittedName>
</protein>
<dbReference type="OrthoDB" id="982527at2"/>
<comment type="caution">
    <text evidence="3">The sequence shown here is derived from an EMBL/GenBank/DDBJ whole genome shotgun (WGS) entry which is preliminary data.</text>
</comment>
<evidence type="ECO:0000259" key="2">
    <source>
        <dbReference type="Pfam" id="PF00188"/>
    </source>
</evidence>
<dbReference type="PANTHER" id="PTHR31157:SF1">
    <property type="entry name" value="SCP DOMAIN-CONTAINING PROTEIN"/>
    <property type="match status" value="1"/>
</dbReference>
<gene>
    <name evidence="3" type="ORF">I595_1439</name>
</gene>
<dbReference type="CDD" id="cd05379">
    <property type="entry name" value="CAP_bacterial"/>
    <property type="match status" value="1"/>
</dbReference>
<dbReference type="SUPFAM" id="SSF55797">
    <property type="entry name" value="PR-1-like"/>
    <property type="match status" value="1"/>
</dbReference>
<evidence type="ECO:0000313" key="3">
    <source>
        <dbReference type="EMBL" id="KPM33012.1"/>
    </source>
</evidence>
<feature type="signal peptide" evidence="1">
    <location>
        <begin position="1"/>
        <end position="25"/>
    </location>
</feature>
<dbReference type="InterPro" id="IPR035940">
    <property type="entry name" value="CAP_sf"/>
</dbReference>
<dbReference type="Pfam" id="PF00188">
    <property type="entry name" value="CAP"/>
    <property type="match status" value="1"/>
</dbReference>
<dbReference type="RefSeq" id="WP_054558572.1">
    <property type="nucleotide sequence ID" value="NZ_LDJX01000002.1"/>
</dbReference>
<evidence type="ECO:0000313" key="4">
    <source>
        <dbReference type="Proteomes" id="UP000050280"/>
    </source>
</evidence>
<organism evidence="3 4">
    <name type="scientific">Croceitalea dokdonensis DOKDO 023</name>
    <dbReference type="NCBI Taxonomy" id="1300341"/>
    <lineage>
        <taxon>Bacteria</taxon>
        <taxon>Pseudomonadati</taxon>
        <taxon>Bacteroidota</taxon>
        <taxon>Flavobacteriia</taxon>
        <taxon>Flavobacteriales</taxon>
        <taxon>Flavobacteriaceae</taxon>
        <taxon>Croceitalea</taxon>
    </lineage>
</organism>
<name>A0A0N8H4C8_9FLAO</name>